<dbReference type="Gene3D" id="1.10.15.40">
    <property type="entry name" value="Electron transport complex subunit B, putative Fe-S cluster"/>
    <property type="match status" value="1"/>
</dbReference>
<proteinExistence type="inferred from homology"/>
<dbReference type="InterPro" id="IPR010207">
    <property type="entry name" value="Elect_transpt_cplx_RnfB/RsxB"/>
</dbReference>
<feature type="domain" description="4Fe-4S ferredoxin-type" evidence="11">
    <location>
        <begin position="241"/>
        <end position="271"/>
    </location>
</feature>
<keyword evidence="3 10" id="KW-0479">Metal-binding</keyword>
<evidence type="ECO:0000256" key="7">
    <source>
        <dbReference type="ARBA" id="ARBA00023004"/>
    </source>
</evidence>
<keyword evidence="6 10" id="KW-0249">Electron transport</keyword>
<feature type="binding site" evidence="10">
    <location>
        <position position="49"/>
    </location>
    <ligand>
        <name>[4Fe-4S] cluster</name>
        <dbReference type="ChEBI" id="CHEBI:49883"/>
        <label>1</label>
    </ligand>
</feature>
<evidence type="ECO:0000256" key="4">
    <source>
        <dbReference type="ARBA" id="ARBA00022737"/>
    </source>
</evidence>
<dbReference type="InterPro" id="IPR017896">
    <property type="entry name" value="4Fe4S_Fe-S-bd"/>
</dbReference>
<keyword evidence="10" id="KW-1003">Cell membrane</keyword>
<feature type="binding site" evidence="10">
    <location>
        <position position="182"/>
    </location>
    <ligand>
        <name>[4Fe-4S] cluster</name>
        <dbReference type="ChEBI" id="CHEBI:49883"/>
        <label>2</label>
    </ligand>
</feature>
<comment type="similarity">
    <text evidence="10">Belongs to the 4Fe4S bacterial-type ferredoxin family. RnfB subfamily.</text>
</comment>
<dbReference type="CDD" id="cd10549">
    <property type="entry name" value="MtMvhB_like"/>
    <property type="match status" value="1"/>
</dbReference>
<evidence type="ECO:0000256" key="1">
    <source>
        <dbReference type="ARBA" id="ARBA00022448"/>
    </source>
</evidence>
<accession>A0A943EFN9</accession>
<sequence length="301" mass="31100">METAVIIIAILGGVFGAILAIAGKKLAVEEDPRKDEILALLPGANCGGCGYAGCAAMADAIVAGQEEGAMKCAACAAENKKAIKAVMGLAADDDENAVRMIPRLHCNGCKENRPAKYKREGVKNCFLAAATAGGPGQCNFGCFGCGACVDACSFGALSMGENGLPQFDYDKCVGCGACASTCPQFLIEMMKASNKVLVQCNNREKGKAAMTDCGVSCISCGLCAKNCPKQAITMEDGVNGSIPVIDYDKCVGCGLCVQKCPRKCLVKITPLEAPQPSAKRPDPVGCVACQTAEDLNQEAQQ</sequence>
<keyword evidence="8 10" id="KW-0411">Iron-sulfur</keyword>
<feature type="binding site" evidence="10">
    <location>
        <position position="152"/>
    </location>
    <ligand>
        <name>[4Fe-4S] cluster</name>
        <dbReference type="ChEBI" id="CHEBI:49883"/>
        <label>3</label>
    </ligand>
</feature>
<feature type="binding site" evidence="10">
    <location>
        <position position="138"/>
    </location>
    <ligand>
        <name>[4Fe-4S] cluster</name>
        <dbReference type="ChEBI" id="CHEBI:49883"/>
        <label>2</label>
    </ligand>
</feature>
<evidence type="ECO:0000256" key="8">
    <source>
        <dbReference type="ARBA" id="ARBA00023014"/>
    </source>
</evidence>
<dbReference type="Pfam" id="PF04060">
    <property type="entry name" value="FeS"/>
    <property type="match status" value="1"/>
</dbReference>
<comment type="caution">
    <text evidence="13">The sequence shown here is derived from an EMBL/GenBank/DDBJ whole genome shotgun (WGS) entry which is preliminary data.</text>
</comment>
<evidence type="ECO:0000313" key="14">
    <source>
        <dbReference type="Proteomes" id="UP000754226"/>
    </source>
</evidence>
<evidence type="ECO:0000256" key="2">
    <source>
        <dbReference type="ARBA" id="ARBA00022485"/>
    </source>
</evidence>
<dbReference type="PANTHER" id="PTHR43560:SF1">
    <property type="entry name" value="ION-TRANSLOCATING OXIDOREDUCTASE COMPLEX SUBUNIT B"/>
    <property type="match status" value="1"/>
</dbReference>
<dbReference type="GO" id="GO:0009055">
    <property type="term" value="F:electron transfer activity"/>
    <property type="evidence" value="ECO:0007669"/>
    <property type="project" value="InterPro"/>
</dbReference>
<dbReference type="HAMAP" id="MF_00463">
    <property type="entry name" value="RsxB_RnfB"/>
    <property type="match status" value="1"/>
</dbReference>
<dbReference type="Gene3D" id="3.30.70.20">
    <property type="match status" value="2"/>
</dbReference>
<feature type="domain" description="4Fe-4S ferredoxin-type" evidence="11">
    <location>
        <begin position="207"/>
        <end position="237"/>
    </location>
</feature>
<gene>
    <name evidence="10" type="primary">rnfB</name>
    <name evidence="13" type="ORF">KHX13_02900</name>
</gene>
<dbReference type="PROSITE" id="PS00198">
    <property type="entry name" value="4FE4S_FER_1"/>
    <property type="match status" value="2"/>
</dbReference>
<evidence type="ECO:0000256" key="5">
    <source>
        <dbReference type="ARBA" id="ARBA00022967"/>
    </source>
</evidence>
<keyword evidence="1 10" id="KW-0813">Transport</keyword>
<dbReference type="Proteomes" id="UP000754226">
    <property type="component" value="Unassembled WGS sequence"/>
</dbReference>
<evidence type="ECO:0000256" key="3">
    <source>
        <dbReference type="ARBA" id="ARBA00022723"/>
    </source>
</evidence>
<keyword evidence="4 10" id="KW-0677">Repeat</keyword>
<organism evidence="13 14">
    <name type="scientific">Acidaminococcus intestini</name>
    <dbReference type="NCBI Taxonomy" id="187327"/>
    <lineage>
        <taxon>Bacteria</taxon>
        <taxon>Bacillati</taxon>
        <taxon>Bacillota</taxon>
        <taxon>Negativicutes</taxon>
        <taxon>Acidaminococcales</taxon>
        <taxon>Acidaminococcaceae</taxon>
        <taxon>Acidaminococcus</taxon>
    </lineage>
</organism>
<feature type="domain" description="4Fe-4S ferredoxin-type" evidence="11">
    <location>
        <begin position="134"/>
        <end position="162"/>
    </location>
</feature>
<protein>
    <recommendedName>
        <fullName evidence="10">Ion-translocating oxidoreductase complex subunit B</fullName>
        <ecNumber evidence="10">7.-.-.-</ecNumber>
    </recommendedName>
    <alternativeName>
        <fullName evidence="10">Rnf electron transport complex subunit B</fullName>
    </alternativeName>
</protein>
<dbReference type="PANTHER" id="PTHR43560">
    <property type="entry name" value="ION-TRANSLOCATING OXIDOREDUCTASE COMPLEX SUBUNIT B"/>
    <property type="match status" value="1"/>
</dbReference>
<evidence type="ECO:0000259" key="11">
    <source>
        <dbReference type="PROSITE" id="PS51379"/>
    </source>
</evidence>
<feature type="binding site" evidence="10">
    <location>
        <position position="145"/>
    </location>
    <ligand>
        <name>[4Fe-4S] cluster</name>
        <dbReference type="ChEBI" id="CHEBI:49883"/>
        <label>2</label>
    </ligand>
</feature>
<dbReference type="InterPro" id="IPR050395">
    <property type="entry name" value="4Fe4S_Ferredoxin_RnfB"/>
</dbReference>
<dbReference type="GO" id="GO:0046872">
    <property type="term" value="F:metal ion binding"/>
    <property type="evidence" value="ECO:0007669"/>
    <property type="project" value="UniProtKB-KW"/>
</dbReference>
<comment type="function">
    <text evidence="10">Part of a membrane-bound complex that couples electron transfer with translocation of ions across the membrane.</text>
</comment>
<dbReference type="PROSITE" id="PS51379">
    <property type="entry name" value="4FE4S_FER_2"/>
    <property type="match status" value="4"/>
</dbReference>
<feature type="domain" description="4Fe-4S" evidence="12">
    <location>
        <begin position="29"/>
        <end position="89"/>
    </location>
</feature>
<feature type="binding site" evidence="10">
    <location>
        <position position="72"/>
    </location>
    <ligand>
        <name>[4Fe-4S] cluster</name>
        <dbReference type="ChEBI" id="CHEBI:49883"/>
        <label>1</label>
    </ligand>
</feature>
<feature type="region of interest" description="Hydrophobic" evidence="10">
    <location>
        <begin position="1"/>
        <end position="23"/>
    </location>
</feature>
<feature type="binding site" evidence="10">
    <location>
        <position position="54"/>
    </location>
    <ligand>
        <name>[4Fe-4S] cluster</name>
        <dbReference type="ChEBI" id="CHEBI:49883"/>
        <label>1</label>
    </ligand>
</feature>
<comment type="cofactor">
    <cofactor evidence="10">
        <name>[4Fe-4S] cluster</name>
        <dbReference type="ChEBI" id="CHEBI:49883"/>
    </cofactor>
    <text evidence="10">Binds 3 [4Fe-4S] clusters.</text>
</comment>
<name>A0A943EFN9_9FIRM</name>
<evidence type="ECO:0000313" key="13">
    <source>
        <dbReference type="EMBL" id="MBS5519271.1"/>
    </source>
</evidence>
<dbReference type="SUPFAM" id="SSF54862">
    <property type="entry name" value="4Fe-4S ferredoxins"/>
    <property type="match status" value="1"/>
</dbReference>
<keyword evidence="7 10" id="KW-0408">Iron</keyword>
<dbReference type="Pfam" id="PF12838">
    <property type="entry name" value="Fer4_7"/>
    <property type="match status" value="2"/>
</dbReference>
<evidence type="ECO:0000259" key="12">
    <source>
        <dbReference type="PROSITE" id="PS51656"/>
    </source>
</evidence>
<evidence type="ECO:0000256" key="9">
    <source>
        <dbReference type="ARBA" id="ARBA00023136"/>
    </source>
</evidence>
<feature type="binding site" evidence="10">
    <location>
        <position position="46"/>
    </location>
    <ligand>
        <name>[4Fe-4S] cluster</name>
        <dbReference type="ChEBI" id="CHEBI:49883"/>
        <label>1</label>
    </ligand>
</feature>
<feature type="binding site" evidence="10">
    <location>
        <position position="142"/>
    </location>
    <ligand>
        <name>[4Fe-4S] cluster</name>
        <dbReference type="ChEBI" id="CHEBI:49883"/>
        <label>2</label>
    </ligand>
</feature>
<dbReference type="AlphaFoldDB" id="A0A943EFN9"/>
<keyword evidence="2 10" id="KW-0004">4Fe-4S</keyword>
<comment type="subcellular location">
    <subcellularLocation>
        <location evidence="10">Cell membrane</location>
    </subcellularLocation>
</comment>
<feature type="binding site" evidence="10">
    <location>
        <position position="148"/>
    </location>
    <ligand>
        <name>[4Fe-4S] cluster</name>
        <dbReference type="ChEBI" id="CHEBI:49883"/>
        <label>2</label>
    </ligand>
</feature>
<dbReference type="GO" id="GO:0051539">
    <property type="term" value="F:4 iron, 4 sulfur cluster binding"/>
    <property type="evidence" value="ECO:0007669"/>
    <property type="project" value="UniProtKB-UniRule"/>
</dbReference>
<dbReference type="GO" id="GO:0022900">
    <property type="term" value="P:electron transport chain"/>
    <property type="evidence" value="ECO:0007669"/>
    <property type="project" value="UniProtKB-UniRule"/>
</dbReference>
<dbReference type="InterPro" id="IPR007202">
    <property type="entry name" value="4Fe-4S_dom"/>
</dbReference>
<dbReference type="PROSITE" id="PS51656">
    <property type="entry name" value="4FE4S"/>
    <property type="match status" value="1"/>
</dbReference>
<evidence type="ECO:0000256" key="10">
    <source>
        <dbReference type="HAMAP-Rule" id="MF_00463"/>
    </source>
</evidence>
<keyword evidence="5 10" id="KW-1278">Translocase</keyword>
<dbReference type="GO" id="GO:0005886">
    <property type="term" value="C:plasma membrane"/>
    <property type="evidence" value="ECO:0007669"/>
    <property type="project" value="UniProtKB-SubCell"/>
</dbReference>
<evidence type="ECO:0000256" key="6">
    <source>
        <dbReference type="ARBA" id="ARBA00022982"/>
    </source>
</evidence>
<reference evidence="13" key="1">
    <citation type="submission" date="2021-02" db="EMBL/GenBank/DDBJ databases">
        <title>Infant gut strain persistence is associated with maternal origin, phylogeny, and functional potential including surface adhesion and iron acquisition.</title>
        <authorList>
            <person name="Lou Y.C."/>
        </authorList>
    </citation>
    <scope>NUCLEOTIDE SEQUENCE</scope>
    <source>
        <strain evidence="13">L3_106_000M1_dasL3_106_000M1_concoct_15</strain>
    </source>
</reference>
<feature type="binding site" evidence="10">
    <location>
        <position position="178"/>
    </location>
    <ligand>
        <name>[4Fe-4S] cluster</name>
        <dbReference type="ChEBI" id="CHEBI:49883"/>
        <label>3</label>
    </ligand>
</feature>
<dbReference type="EMBL" id="JAGZCZ010000003">
    <property type="protein sequence ID" value="MBS5519271.1"/>
    <property type="molecule type" value="Genomic_DNA"/>
</dbReference>
<feature type="binding site" evidence="10">
    <location>
        <position position="175"/>
    </location>
    <ligand>
        <name>[4Fe-4S] cluster</name>
        <dbReference type="ChEBI" id="CHEBI:49883"/>
        <label>3</label>
    </ligand>
</feature>
<feature type="binding site" evidence="10">
    <location>
        <position position="172"/>
    </location>
    <ligand>
        <name>[4Fe-4S] cluster</name>
        <dbReference type="ChEBI" id="CHEBI:49883"/>
        <label>3</label>
    </ligand>
</feature>
<comment type="subunit">
    <text evidence="10">The complex is composed of six subunits: RnfA, RnfB, RnfC, RnfD, RnfE and RnfG.</text>
</comment>
<dbReference type="EC" id="7.-.-.-" evidence="10"/>
<feature type="domain" description="4Fe-4S ferredoxin-type" evidence="11">
    <location>
        <begin position="163"/>
        <end position="192"/>
    </location>
</feature>
<dbReference type="InterPro" id="IPR017900">
    <property type="entry name" value="4Fe4S_Fe_S_CS"/>
</dbReference>
<keyword evidence="9 10" id="KW-0472">Membrane</keyword>